<sequence length="77" mass="8141">MPPRPVSYSASGSGTRVRPISIKVDPAGRKSNPIEAYRLPAVVCYILSLCVVLIQRLVTGHGGVHPGICAWVKATDG</sequence>
<evidence type="ECO:0000313" key="2">
    <source>
        <dbReference type="Proteomes" id="UP000265618"/>
    </source>
</evidence>
<organism evidence="1 2">
    <name type="scientific">Kipferlia bialata</name>
    <dbReference type="NCBI Taxonomy" id="797122"/>
    <lineage>
        <taxon>Eukaryota</taxon>
        <taxon>Metamonada</taxon>
        <taxon>Carpediemonas-like organisms</taxon>
        <taxon>Kipferlia</taxon>
    </lineage>
</organism>
<comment type="caution">
    <text evidence="1">The sequence shown here is derived from an EMBL/GenBank/DDBJ whole genome shotgun (WGS) entry which is preliminary data.</text>
</comment>
<dbReference type="Proteomes" id="UP000265618">
    <property type="component" value="Unassembled WGS sequence"/>
</dbReference>
<dbReference type="AlphaFoldDB" id="A0A391P6P0"/>
<keyword evidence="2" id="KW-1185">Reference proteome</keyword>
<evidence type="ECO:0000313" key="1">
    <source>
        <dbReference type="EMBL" id="GCA63712.1"/>
    </source>
</evidence>
<reference evidence="1 2" key="1">
    <citation type="journal article" date="2018" name="PLoS ONE">
        <title>The draft genome of Kipferlia bialata reveals reductive genome evolution in fornicate parasites.</title>
        <authorList>
            <person name="Tanifuji G."/>
            <person name="Takabayashi S."/>
            <person name="Kume K."/>
            <person name="Takagi M."/>
            <person name="Nakayama T."/>
            <person name="Kamikawa R."/>
            <person name="Inagaki Y."/>
            <person name="Hashimoto T."/>
        </authorList>
    </citation>
    <scope>NUCLEOTIDE SEQUENCE [LARGE SCALE GENOMIC DNA]</scope>
    <source>
        <strain evidence="1">NY0173</strain>
    </source>
</reference>
<gene>
    <name evidence="1" type="ORF">KIPB_011484</name>
</gene>
<proteinExistence type="predicted"/>
<name>A0A391P6P0_9EUKA</name>
<accession>A0A391P6P0</accession>
<dbReference type="EMBL" id="BDIP01004680">
    <property type="protein sequence ID" value="GCA63712.1"/>
    <property type="molecule type" value="Genomic_DNA"/>
</dbReference>
<protein>
    <submittedName>
        <fullName evidence="1">Uncharacterized protein</fullName>
    </submittedName>
</protein>